<organism evidence="13 14">
    <name type="scientific">Candidozyma haemuli</name>
    <dbReference type="NCBI Taxonomy" id="45357"/>
    <lineage>
        <taxon>Eukaryota</taxon>
        <taxon>Fungi</taxon>
        <taxon>Dikarya</taxon>
        <taxon>Ascomycota</taxon>
        <taxon>Saccharomycotina</taxon>
        <taxon>Pichiomycetes</taxon>
        <taxon>Metschnikowiaceae</taxon>
        <taxon>Candidozyma</taxon>
    </lineage>
</organism>
<evidence type="ECO:0000256" key="11">
    <source>
        <dbReference type="ARBA" id="ARBA00023180"/>
    </source>
</evidence>
<gene>
    <name evidence="13" type="ORF">CA3LBN_002657</name>
</gene>
<evidence type="ECO:0000256" key="1">
    <source>
        <dbReference type="ARBA" id="ARBA00004323"/>
    </source>
</evidence>
<keyword evidence="7" id="KW-0735">Signal-anchor</keyword>
<evidence type="ECO:0000256" key="8">
    <source>
        <dbReference type="ARBA" id="ARBA00022989"/>
    </source>
</evidence>
<comment type="similarity">
    <text evidence="3">Belongs to the MNN1/MNT family.</text>
</comment>
<keyword evidence="10" id="KW-0472">Membrane</keyword>
<evidence type="ECO:0000256" key="6">
    <source>
        <dbReference type="ARBA" id="ARBA00022692"/>
    </source>
</evidence>
<keyword evidence="4" id="KW-0328">Glycosyltransferase</keyword>
<keyword evidence="6" id="KW-0812">Transmembrane</keyword>
<name>A0ABX8I5D8_9ASCO</name>
<keyword evidence="8" id="KW-1133">Transmembrane helix</keyword>
<evidence type="ECO:0000256" key="10">
    <source>
        <dbReference type="ARBA" id="ARBA00023136"/>
    </source>
</evidence>
<evidence type="ECO:0000256" key="2">
    <source>
        <dbReference type="ARBA" id="ARBA00004922"/>
    </source>
</evidence>
<proteinExistence type="inferred from homology"/>
<dbReference type="Pfam" id="PF11051">
    <property type="entry name" value="Mannosyl_trans3"/>
    <property type="match status" value="1"/>
</dbReference>
<comment type="subcellular location">
    <subcellularLocation>
        <location evidence="1">Golgi apparatus membrane</location>
        <topology evidence="1">Single-pass type II membrane protein</topology>
    </subcellularLocation>
</comment>
<keyword evidence="5" id="KW-0808">Transferase</keyword>
<evidence type="ECO:0000313" key="13">
    <source>
        <dbReference type="EMBL" id="QWU88349.1"/>
    </source>
</evidence>
<evidence type="ECO:0000256" key="7">
    <source>
        <dbReference type="ARBA" id="ARBA00022968"/>
    </source>
</evidence>
<dbReference type="PANTHER" id="PTHR31392:SF1">
    <property type="entry name" value="ALPHA-1,3-MANNOSYLTRANSFERASE MNN1-RELATED"/>
    <property type="match status" value="1"/>
</dbReference>
<reference evidence="13 14" key="1">
    <citation type="submission" date="2021-06" db="EMBL/GenBank/DDBJ databases">
        <title>Candida outbreak in Lebanon.</title>
        <authorList>
            <person name="Finianos M."/>
        </authorList>
    </citation>
    <scope>NUCLEOTIDE SEQUENCE [LARGE SCALE GENOMIC DNA]</scope>
    <source>
        <strain evidence="13">CA3LBN</strain>
    </source>
</reference>
<evidence type="ECO:0008006" key="15">
    <source>
        <dbReference type="Google" id="ProtNLM"/>
    </source>
</evidence>
<dbReference type="InterPro" id="IPR022751">
    <property type="entry name" value="Alpha_mannosyltransferase"/>
</dbReference>
<dbReference type="PANTHER" id="PTHR31392">
    <property type="entry name" value="ALPHA-1,3-MANNOSYLTRANSFERASE MNN1-RELATED"/>
    <property type="match status" value="1"/>
</dbReference>
<evidence type="ECO:0000256" key="5">
    <source>
        <dbReference type="ARBA" id="ARBA00022679"/>
    </source>
</evidence>
<dbReference type="Proteomes" id="UP000825434">
    <property type="component" value="Chromosome 3"/>
</dbReference>
<keyword evidence="11" id="KW-0325">Glycoprotein</keyword>
<protein>
    <recommendedName>
        <fullName evidence="15">Glycosyltransferase 2-like domain-containing protein</fullName>
    </recommendedName>
</protein>
<accession>A0ABX8I5D8</accession>
<evidence type="ECO:0000313" key="14">
    <source>
        <dbReference type="Proteomes" id="UP000825434"/>
    </source>
</evidence>
<feature type="region of interest" description="Disordered" evidence="12">
    <location>
        <begin position="99"/>
        <end position="139"/>
    </location>
</feature>
<evidence type="ECO:0000256" key="12">
    <source>
        <dbReference type="SAM" id="MobiDB-lite"/>
    </source>
</evidence>
<keyword evidence="14" id="KW-1185">Reference proteome</keyword>
<dbReference type="EMBL" id="CP076663">
    <property type="protein sequence ID" value="QWU88349.1"/>
    <property type="molecule type" value="Genomic_DNA"/>
</dbReference>
<evidence type="ECO:0000256" key="4">
    <source>
        <dbReference type="ARBA" id="ARBA00022676"/>
    </source>
</evidence>
<comment type="pathway">
    <text evidence="2">Protein modification; protein glycosylation.</text>
</comment>
<keyword evidence="9" id="KW-0333">Golgi apparatus</keyword>
<feature type="compositionally biased region" description="Basic and acidic residues" evidence="12">
    <location>
        <begin position="113"/>
        <end position="135"/>
    </location>
</feature>
<evidence type="ECO:0000256" key="9">
    <source>
        <dbReference type="ARBA" id="ARBA00023034"/>
    </source>
</evidence>
<evidence type="ECO:0000256" key="3">
    <source>
        <dbReference type="ARBA" id="ARBA00009105"/>
    </source>
</evidence>
<sequence>MMDDTDKPDPFLQQVPLLKNPAFQPPKPVSLNTNYAKLIPNLPNSVVPPKLNITEADLESWSKEIEDFKKDHFDTDAEKAAVKKYQDWLKSVQRKVAPGFSHQIMTPTSAGNQKEKQDKNDKNTEAEESRVEPDKSAPQIIEKLEVTSRRDRYVNPIYAKWKPKDQDLESNCKAYFGYFDKLQRIPLEEQAKFQHDGLLFKKTKWLREAGRIYRKETRRKHQRFEENYEALLMEKFYEKTAQHSRLEEGFVNDMAHMRAFGKCFLEDNTYASKHAKGCDQASSQLYPFLSGELPRIDYDGKKPKTASTHDNECFPKQLKRKGDGDGIVIPILPNPSRSQQLVRAIRLIKVLRAVNNTLPIEIVLMDDNAVRKDLKLDIMSAAKRADMKLPASFEKLMSDEGINEVTLPAQEVRFVYLQRAITKEFYKNSDALMMNLSPLLSSFERAIVLSTQTIPLTGDLSAALSDPDLKQFGVKFFKSRAVFEQRVNRYPGGYFETNDLINGMADVGTNETNSFGLKRARHTYTKRVRHESYPQLIDTSMIVVDKSKALPGLLISTALQYYPVISSKYDFSESNFESLWLGQELTGNIEYVPFNANFASVAGILTPPENVQLGIPTRELCSSSWTQVSDKDDINLVYVTTHQIENRVLPEFDKALREKYSIKVSKDPTDPEVDDTIHKTFLKRNPLRLETVLRPVAVEKRQFNKEGFPELPWNRKGSFGSSDDYWCAYDIVGTTNSPLRGLVTEIVDPKKTWYNALIEIWLSSSHQQSSNMGSYE</sequence>